<reference evidence="2 3" key="1">
    <citation type="submission" date="2019-05" db="EMBL/GenBank/DDBJ databases">
        <title>Another draft genome of Portunus trituberculatus and its Hox gene families provides insights of decapod evolution.</title>
        <authorList>
            <person name="Jeong J.-H."/>
            <person name="Song I."/>
            <person name="Kim S."/>
            <person name="Choi T."/>
            <person name="Kim D."/>
            <person name="Ryu S."/>
            <person name="Kim W."/>
        </authorList>
    </citation>
    <scope>NUCLEOTIDE SEQUENCE [LARGE SCALE GENOMIC DNA]</scope>
    <source>
        <tissue evidence="2">Muscle</tissue>
    </source>
</reference>
<accession>A0A5B7E3A5</accession>
<keyword evidence="3" id="KW-1185">Reference proteome</keyword>
<evidence type="ECO:0000313" key="2">
    <source>
        <dbReference type="EMBL" id="MPC27835.1"/>
    </source>
</evidence>
<sequence>MKVRSSQPDPEATRKAAPRASESAFIIPTLLSSTAKIDFLTYLYDLAFYSSQESNSHSSGLFKML</sequence>
<comment type="caution">
    <text evidence="2">The sequence shown here is derived from an EMBL/GenBank/DDBJ whole genome shotgun (WGS) entry which is preliminary data.</text>
</comment>
<feature type="region of interest" description="Disordered" evidence="1">
    <location>
        <begin position="1"/>
        <end position="20"/>
    </location>
</feature>
<protein>
    <submittedName>
        <fullName evidence="2">Uncharacterized protein</fullName>
    </submittedName>
</protein>
<evidence type="ECO:0000256" key="1">
    <source>
        <dbReference type="SAM" id="MobiDB-lite"/>
    </source>
</evidence>
<dbReference type="Proteomes" id="UP000324222">
    <property type="component" value="Unassembled WGS sequence"/>
</dbReference>
<name>A0A5B7E3A5_PORTR</name>
<gene>
    <name evidence="2" type="ORF">E2C01_021022</name>
</gene>
<organism evidence="2 3">
    <name type="scientific">Portunus trituberculatus</name>
    <name type="common">Swimming crab</name>
    <name type="synonym">Neptunus trituberculatus</name>
    <dbReference type="NCBI Taxonomy" id="210409"/>
    <lineage>
        <taxon>Eukaryota</taxon>
        <taxon>Metazoa</taxon>
        <taxon>Ecdysozoa</taxon>
        <taxon>Arthropoda</taxon>
        <taxon>Crustacea</taxon>
        <taxon>Multicrustacea</taxon>
        <taxon>Malacostraca</taxon>
        <taxon>Eumalacostraca</taxon>
        <taxon>Eucarida</taxon>
        <taxon>Decapoda</taxon>
        <taxon>Pleocyemata</taxon>
        <taxon>Brachyura</taxon>
        <taxon>Eubrachyura</taxon>
        <taxon>Portunoidea</taxon>
        <taxon>Portunidae</taxon>
        <taxon>Portuninae</taxon>
        <taxon>Portunus</taxon>
    </lineage>
</organism>
<dbReference type="EMBL" id="VSRR010001811">
    <property type="protein sequence ID" value="MPC27835.1"/>
    <property type="molecule type" value="Genomic_DNA"/>
</dbReference>
<proteinExistence type="predicted"/>
<evidence type="ECO:0000313" key="3">
    <source>
        <dbReference type="Proteomes" id="UP000324222"/>
    </source>
</evidence>
<dbReference type="AlphaFoldDB" id="A0A5B7E3A5"/>